<gene>
    <name evidence="1" type="ORF">ASZ90_002049</name>
</gene>
<dbReference type="AlphaFoldDB" id="A0A0W8G4U8"/>
<dbReference type="InterPro" id="IPR029052">
    <property type="entry name" value="Metallo-depent_PP-like"/>
</dbReference>
<evidence type="ECO:0000313" key="1">
    <source>
        <dbReference type="EMBL" id="KUG28089.1"/>
    </source>
</evidence>
<dbReference type="SUPFAM" id="SSF56300">
    <property type="entry name" value="Metallo-dependent phosphatases"/>
    <property type="match status" value="1"/>
</dbReference>
<protein>
    <submittedName>
        <fullName evidence="1">Uncharacterized protein</fullName>
    </submittedName>
</protein>
<sequence>MKKTLAALALLFLMPGLAWGEAPLTLVYTGNSFGHRDPCPSCGNSAIGGLARRSTVFKEMRADPGNASRTVFLAGGSELYSDDLLRAEKGNLKTLVAGYEHLGYDLGAYTPEEAQWLASGAAAPPSGWVAYGEKPQTRVLEKGGVTIGVVLFPAAPADGREISTRTMRSIRTAAHELRDTVDLLVGLCPWGVEGEEAFLSDGTAAFDIVFGSGPGRGVQTKLYFSDATLLVHPYPKGEVVNVVTVRSLPERKSGWRWRLGDNVASDITVLRKNIASDMDMYGILNP</sequence>
<comment type="caution">
    <text evidence="1">The sequence shown here is derived from an EMBL/GenBank/DDBJ whole genome shotgun (WGS) entry which is preliminary data.</text>
</comment>
<name>A0A0W8G4U8_9ZZZZ</name>
<reference evidence="1" key="1">
    <citation type="journal article" date="2015" name="Proc. Natl. Acad. Sci. U.S.A.">
        <title>Networks of energetic and metabolic interactions define dynamics in microbial communities.</title>
        <authorList>
            <person name="Embree M."/>
            <person name="Liu J.K."/>
            <person name="Al-Bassam M.M."/>
            <person name="Zengler K."/>
        </authorList>
    </citation>
    <scope>NUCLEOTIDE SEQUENCE</scope>
</reference>
<dbReference type="EMBL" id="LNQE01000259">
    <property type="protein sequence ID" value="KUG28089.1"/>
    <property type="molecule type" value="Genomic_DNA"/>
</dbReference>
<accession>A0A0W8G4U8</accession>
<organism evidence="1">
    <name type="scientific">hydrocarbon metagenome</name>
    <dbReference type="NCBI Taxonomy" id="938273"/>
    <lineage>
        <taxon>unclassified sequences</taxon>
        <taxon>metagenomes</taxon>
        <taxon>ecological metagenomes</taxon>
    </lineage>
</organism>
<dbReference type="Gene3D" id="3.60.21.10">
    <property type="match status" value="1"/>
</dbReference>
<proteinExistence type="predicted"/>